<dbReference type="AlphaFoldDB" id="A0ABD1ZEK2"/>
<protein>
    <recommendedName>
        <fullName evidence="4">Secreted protein</fullName>
    </recommendedName>
</protein>
<keyword evidence="3" id="KW-1185">Reference proteome</keyword>
<reference evidence="2 3" key="1">
    <citation type="submission" date="2024-09" db="EMBL/GenBank/DDBJ databases">
        <title>Chromosome-scale assembly of Riccia fluitans.</title>
        <authorList>
            <person name="Paukszto L."/>
            <person name="Sawicki J."/>
            <person name="Karawczyk K."/>
            <person name="Piernik-Szablinska J."/>
            <person name="Szczecinska M."/>
            <person name="Mazdziarz M."/>
        </authorList>
    </citation>
    <scope>NUCLEOTIDE SEQUENCE [LARGE SCALE GENOMIC DNA]</scope>
    <source>
        <strain evidence="2">Rf_01</strain>
        <tissue evidence="2">Aerial parts of the thallus</tissue>
    </source>
</reference>
<accession>A0ABD1ZEK2</accession>
<feature type="signal peptide" evidence="1">
    <location>
        <begin position="1"/>
        <end position="20"/>
    </location>
</feature>
<feature type="chain" id="PRO_5044804991" description="Secreted protein" evidence="1">
    <location>
        <begin position="21"/>
        <end position="85"/>
    </location>
</feature>
<evidence type="ECO:0008006" key="4">
    <source>
        <dbReference type="Google" id="ProtNLM"/>
    </source>
</evidence>
<evidence type="ECO:0000256" key="1">
    <source>
        <dbReference type="SAM" id="SignalP"/>
    </source>
</evidence>
<evidence type="ECO:0000313" key="3">
    <source>
        <dbReference type="Proteomes" id="UP001605036"/>
    </source>
</evidence>
<comment type="caution">
    <text evidence="2">The sequence shown here is derived from an EMBL/GenBank/DDBJ whole genome shotgun (WGS) entry which is preliminary data.</text>
</comment>
<evidence type="ECO:0000313" key="2">
    <source>
        <dbReference type="EMBL" id="KAL2649507.1"/>
    </source>
</evidence>
<gene>
    <name evidence="2" type="ORF">R1flu_017635</name>
</gene>
<sequence>MEALCCRLVILLPCLAAARTLHISPDSGKSNGFMNRQEKMATRCQEGVPKRNTPSTLLQEGACKQRLAQRSFCIKYCPEMMEKPA</sequence>
<dbReference type="Proteomes" id="UP001605036">
    <property type="component" value="Unassembled WGS sequence"/>
</dbReference>
<organism evidence="2 3">
    <name type="scientific">Riccia fluitans</name>
    <dbReference type="NCBI Taxonomy" id="41844"/>
    <lineage>
        <taxon>Eukaryota</taxon>
        <taxon>Viridiplantae</taxon>
        <taxon>Streptophyta</taxon>
        <taxon>Embryophyta</taxon>
        <taxon>Marchantiophyta</taxon>
        <taxon>Marchantiopsida</taxon>
        <taxon>Marchantiidae</taxon>
        <taxon>Marchantiales</taxon>
        <taxon>Ricciaceae</taxon>
        <taxon>Riccia</taxon>
    </lineage>
</organism>
<keyword evidence="1" id="KW-0732">Signal</keyword>
<dbReference type="EMBL" id="JBHFFA010000001">
    <property type="protein sequence ID" value="KAL2649507.1"/>
    <property type="molecule type" value="Genomic_DNA"/>
</dbReference>
<name>A0ABD1ZEK2_9MARC</name>
<proteinExistence type="predicted"/>